<accession>A0A0A8Y584</accession>
<dbReference type="EMBL" id="GBRH01278798">
    <property type="protein sequence ID" value="JAD19097.1"/>
    <property type="molecule type" value="Transcribed_RNA"/>
</dbReference>
<proteinExistence type="predicted"/>
<evidence type="ECO:0000313" key="2">
    <source>
        <dbReference type="EMBL" id="JAD19097.1"/>
    </source>
</evidence>
<feature type="region of interest" description="Disordered" evidence="1">
    <location>
        <begin position="1"/>
        <end position="23"/>
    </location>
</feature>
<organism evidence="2">
    <name type="scientific">Arundo donax</name>
    <name type="common">Giant reed</name>
    <name type="synonym">Donax arundinaceus</name>
    <dbReference type="NCBI Taxonomy" id="35708"/>
    <lineage>
        <taxon>Eukaryota</taxon>
        <taxon>Viridiplantae</taxon>
        <taxon>Streptophyta</taxon>
        <taxon>Embryophyta</taxon>
        <taxon>Tracheophyta</taxon>
        <taxon>Spermatophyta</taxon>
        <taxon>Magnoliopsida</taxon>
        <taxon>Liliopsida</taxon>
        <taxon>Poales</taxon>
        <taxon>Poaceae</taxon>
        <taxon>PACMAD clade</taxon>
        <taxon>Arundinoideae</taxon>
        <taxon>Arundineae</taxon>
        <taxon>Arundo</taxon>
    </lineage>
</organism>
<protein>
    <submittedName>
        <fullName evidence="2">Uncharacterized protein</fullName>
    </submittedName>
</protein>
<evidence type="ECO:0000256" key="1">
    <source>
        <dbReference type="SAM" id="MobiDB-lite"/>
    </source>
</evidence>
<reference evidence="2" key="1">
    <citation type="submission" date="2014-09" db="EMBL/GenBank/DDBJ databases">
        <authorList>
            <person name="Magalhaes I.L.F."/>
            <person name="Oliveira U."/>
            <person name="Santos F.R."/>
            <person name="Vidigal T.H.D.A."/>
            <person name="Brescovit A.D."/>
            <person name="Santos A.J."/>
        </authorList>
    </citation>
    <scope>NUCLEOTIDE SEQUENCE</scope>
    <source>
        <tissue evidence="2">Shoot tissue taken approximately 20 cm above the soil surface</tissue>
    </source>
</reference>
<reference evidence="2" key="2">
    <citation type="journal article" date="2015" name="Data Brief">
        <title>Shoot transcriptome of the giant reed, Arundo donax.</title>
        <authorList>
            <person name="Barrero R.A."/>
            <person name="Guerrero F.D."/>
            <person name="Moolhuijzen P."/>
            <person name="Goolsby J.A."/>
            <person name="Tidwell J."/>
            <person name="Bellgard S.E."/>
            <person name="Bellgard M.I."/>
        </authorList>
    </citation>
    <scope>NUCLEOTIDE SEQUENCE</scope>
    <source>
        <tissue evidence="2">Shoot tissue taken approximately 20 cm above the soil surface</tissue>
    </source>
</reference>
<dbReference type="AlphaFoldDB" id="A0A0A8Y584"/>
<name>A0A0A8Y584_ARUDO</name>
<sequence>MRNQSSPVQGDGYPFSPGAKRSA</sequence>